<dbReference type="AlphaFoldDB" id="A0A7J6NS53"/>
<feature type="region of interest" description="Disordered" evidence="1">
    <location>
        <begin position="88"/>
        <end position="170"/>
    </location>
</feature>
<dbReference type="InterPro" id="IPR000253">
    <property type="entry name" value="FHA_dom"/>
</dbReference>
<dbReference type="PROSITE" id="PS50006">
    <property type="entry name" value="FHA_DOMAIN"/>
    <property type="match status" value="1"/>
</dbReference>
<evidence type="ECO:0000256" key="1">
    <source>
        <dbReference type="SAM" id="MobiDB-lite"/>
    </source>
</evidence>
<dbReference type="InterPro" id="IPR008984">
    <property type="entry name" value="SMAD_FHA_dom_sf"/>
</dbReference>
<feature type="compositionally biased region" description="Basic residues" evidence="1">
    <location>
        <begin position="122"/>
        <end position="134"/>
    </location>
</feature>
<reference evidence="3 4" key="1">
    <citation type="submission" date="2020-04" db="EMBL/GenBank/DDBJ databases">
        <title>Perkinsus olseni comparative genomics.</title>
        <authorList>
            <person name="Bogema D.R."/>
        </authorList>
    </citation>
    <scope>NUCLEOTIDE SEQUENCE [LARGE SCALE GENOMIC DNA]</scope>
    <source>
        <strain evidence="3">00978-12</strain>
    </source>
</reference>
<feature type="compositionally biased region" description="Acidic residues" evidence="1">
    <location>
        <begin position="1"/>
        <end position="24"/>
    </location>
</feature>
<dbReference type="SMART" id="SM00240">
    <property type="entry name" value="FHA"/>
    <property type="match status" value="1"/>
</dbReference>
<dbReference type="Proteomes" id="UP000541610">
    <property type="component" value="Unassembled WGS sequence"/>
</dbReference>
<dbReference type="OrthoDB" id="687730at2759"/>
<dbReference type="Pfam" id="PF00498">
    <property type="entry name" value="FHA"/>
    <property type="match status" value="1"/>
</dbReference>
<feature type="domain" description="FHA" evidence="2">
    <location>
        <begin position="614"/>
        <end position="667"/>
    </location>
</feature>
<name>A0A7J6NS53_PEROL</name>
<dbReference type="Gene3D" id="2.60.200.20">
    <property type="match status" value="1"/>
</dbReference>
<evidence type="ECO:0000313" key="4">
    <source>
        <dbReference type="Proteomes" id="UP000541610"/>
    </source>
</evidence>
<feature type="region of interest" description="Disordered" evidence="1">
    <location>
        <begin position="1"/>
        <end position="75"/>
    </location>
</feature>
<evidence type="ECO:0000259" key="2">
    <source>
        <dbReference type="PROSITE" id="PS50006"/>
    </source>
</evidence>
<gene>
    <name evidence="3" type="ORF">FOZ60_005301</name>
</gene>
<accession>A0A7J6NS53</accession>
<feature type="compositionally biased region" description="Basic residues" evidence="1">
    <location>
        <begin position="52"/>
        <end position="63"/>
    </location>
</feature>
<sequence length="716" mass="78021">MDCSDEHDDLDDTVVMESENEADENVEHSNIVDIIRSSSSAGRGAEVATSVAKRRRGSRGKVFRQRDEAAPFTHSDGPVIACTQVQAEDSSTMADDRTAGAGGAAAPAGHTAVRSPSESTKSHTRSIRGRHRRHHGEDHDAGPRFVPRCVGDRVRLSGSPPTTAMRTTGGISGGTLVVEVPDSHDQMGWAFTIKVESMASGIGNTMAVGILPDVPQRWDKTLYSRPENLVNPVLIGYDLPKVKIGKDVSMHKLDSRLWRPRTMLKEGSKLTLRAWQGGAGGQWWVLMVESEGQRRISPYITSIRVSEHPHPYGLVDLSGNVRGVSLVPHSPPAAQEAPKIRQVPDLCPPLEAATEGVFAQGFLSPSLRLSPDMRTAVRYEGLKQAVTFVRTPLPTRNKPTRIAVRVLSAIKCGPKSCMALGLCSSKSLPKRRVDMTYIDNASDLRGPAFVCGYELPVVYDIPGQFEGEPPSEKIPASLLRPVSLFLVVPFARLRCFQRKFVSGDVFKLSVCIEPGTEGGERWMARAWQNDNEIAVSRELSPHLVEVWKEENTMVAIVDVAGSVNAVRLVDTDDTEFPCPKDCVFHLYGLSSNVRTPSHRDDTSFIHPGPVDGSYRIGRHRNCNLCIDSAYKSELVSRNHCSLSIEGNHLIATDGGGINGTFVNHKRLPSKSSQTLLQGCTLGLGDRINGLEFLVRLSPELSTSDNQADGKLTKTGA</sequence>
<evidence type="ECO:0000313" key="3">
    <source>
        <dbReference type="EMBL" id="KAF4686426.1"/>
    </source>
</evidence>
<dbReference type="SUPFAM" id="SSF49879">
    <property type="entry name" value="SMAD/FHA domain"/>
    <property type="match status" value="1"/>
</dbReference>
<protein>
    <recommendedName>
        <fullName evidence="2">FHA domain-containing protein</fullName>
    </recommendedName>
</protein>
<organism evidence="3 4">
    <name type="scientific">Perkinsus olseni</name>
    <name type="common">Perkinsus atlanticus</name>
    <dbReference type="NCBI Taxonomy" id="32597"/>
    <lineage>
        <taxon>Eukaryota</taxon>
        <taxon>Sar</taxon>
        <taxon>Alveolata</taxon>
        <taxon>Perkinsozoa</taxon>
        <taxon>Perkinsea</taxon>
        <taxon>Perkinsida</taxon>
        <taxon>Perkinsidae</taxon>
        <taxon>Perkinsus</taxon>
    </lineage>
</organism>
<comment type="caution">
    <text evidence="3">The sequence shown here is derived from an EMBL/GenBank/DDBJ whole genome shotgun (WGS) entry which is preliminary data.</text>
</comment>
<dbReference type="CDD" id="cd00060">
    <property type="entry name" value="FHA"/>
    <property type="match status" value="1"/>
</dbReference>
<dbReference type="EMBL" id="JABANP010000222">
    <property type="protein sequence ID" value="KAF4686426.1"/>
    <property type="molecule type" value="Genomic_DNA"/>
</dbReference>
<proteinExistence type="predicted"/>